<feature type="signal peptide" evidence="2">
    <location>
        <begin position="1"/>
        <end position="34"/>
    </location>
</feature>
<dbReference type="InterPro" id="IPR011055">
    <property type="entry name" value="Dup_hybrid_motif"/>
</dbReference>
<keyword evidence="1 2" id="KW-0732">Signal</keyword>
<dbReference type="SUPFAM" id="SSF51261">
    <property type="entry name" value="Duplicated hybrid motif"/>
    <property type="match status" value="1"/>
</dbReference>
<accession>A0ABY1JQN8</accession>
<dbReference type="PANTHER" id="PTHR21666">
    <property type="entry name" value="PEPTIDASE-RELATED"/>
    <property type="match status" value="1"/>
</dbReference>
<keyword evidence="5" id="KW-1185">Reference proteome</keyword>
<dbReference type="Gene3D" id="2.70.70.10">
    <property type="entry name" value="Glucose Permease (Domain IIA)"/>
    <property type="match status" value="1"/>
</dbReference>
<evidence type="ECO:0000256" key="2">
    <source>
        <dbReference type="SAM" id="SignalP"/>
    </source>
</evidence>
<evidence type="ECO:0000313" key="5">
    <source>
        <dbReference type="Proteomes" id="UP000186666"/>
    </source>
</evidence>
<organism evidence="4 5">
    <name type="scientific">Paenibacillus macquariensis</name>
    <dbReference type="NCBI Taxonomy" id="948756"/>
    <lineage>
        <taxon>Bacteria</taxon>
        <taxon>Bacillati</taxon>
        <taxon>Bacillota</taxon>
        <taxon>Bacilli</taxon>
        <taxon>Bacillales</taxon>
        <taxon>Paenibacillaceae</taxon>
        <taxon>Paenibacillus</taxon>
    </lineage>
</organism>
<gene>
    <name evidence="4" type="ORF">SAMN05421578_10330</name>
</gene>
<proteinExistence type="predicted"/>
<evidence type="ECO:0000256" key="1">
    <source>
        <dbReference type="ARBA" id="ARBA00022729"/>
    </source>
</evidence>
<evidence type="ECO:0000259" key="3">
    <source>
        <dbReference type="Pfam" id="PF01551"/>
    </source>
</evidence>
<dbReference type="Proteomes" id="UP000186666">
    <property type="component" value="Unassembled WGS sequence"/>
</dbReference>
<reference evidence="4 5" key="1">
    <citation type="submission" date="2017-01" db="EMBL/GenBank/DDBJ databases">
        <authorList>
            <person name="Varghese N."/>
            <person name="Submissions S."/>
        </authorList>
    </citation>
    <scope>NUCLEOTIDE SEQUENCE [LARGE SCALE GENOMIC DNA]</scope>
    <source>
        <strain evidence="4 5">ATCC 23464</strain>
    </source>
</reference>
<dbReference type="Pfam" id="PF01551">
    <property type="entry name" value="Peptidase_M23"/>
    <property type="match status" value="1"/>
</dbReference>
<name>A0ABY1JQN8_9BACL</name>
<dbReference type="PANTHER" id="PTHR21666:SF289">
    <property type="entry name" value="L-ALA--D-GLU ENDOPEPTIDASE"/>
    <property type="match status" value="1"/>
</dbReference>
<feature type="domain" description="M23ase beta-sheet core" evidence="3">
    <location>
        <begin position="230"/>
        <end position="328"/>
    </location>
</feature>
<evidence type="ECO:0000313" key="4">
    <source>
        <dbReference type="EMBL" id="SIQ61939.1"/>
    </source>
</evidence>
<dbReference type="InterPro" id="IPR016047">
    <property type="entry name" value="M23ase_b-sheet_dom"/>
</dbReference>
<dbReference type="RefSeq" id="WP_068582017.1">
    <property type="nucleotide sequence ID" value="NZ_FTNK01000003.1"/>
</dbReference>
<sequence>MIPLRTNKNLQRCRWICASVAVALTLSYCSPLNASEVPKVKASKGSQTSQPEDIYTSRKLLYEKISTVTQIPWYRLAAIDQYERTLTKAHPTDRAHLPRLTAVFMPPPTWSGALNPDQSDTNPLSISIFSGLGRDGTGDQIADANNDIDVLYSIANHLLHYGQSKNDFNIALWEYYNNSRAVQRIQQFSKLYEKFTPSELNGHAFPLPLSSVYSYRSTWGTGRNWGGFRIHEGTDLFADYGVPVRSTRYGVVEMKGWNAFGGWRIGIRDINNHYHYYAHLQGFEKRIEVGDLVTAGQVIGYVGSSGYGKPGTQGKFPPHLHYGIYRDSGLVEWSFDPYPLLHQWEQAERKALKHARKNG</sequence>
<dbReference type="InterPro" id="IPR050570">
    <property type="entry name" value="Cell_wall_metabolism_enzyme"/>
</dbReference>
<dbReference type="CDD" id="cd12797">
    <property type="entry name" value="M23_peptidase"/>
    <property type="match status" value="1"/>
</dbReference>
<comment type="caution">
    <text evidence="4">The sequence shown here is derived from an EMBL/GenBank/DDBJ whole genome shotgun (WGS) entry which is preliminary data.</text>
</comment>
<protein>
    <submittedName>
        <fullName evidence="4">Peptidase family M23</fullName>
    </submittedName>
</protein>
<feature type="chain" id="PRO_5045777910" evidence="2">
    <location>
        <begin position="35"/>
        <end position="359"/>
    </location>
</feature>
<dbReference type="EMBL" id="FTNK01000003">
    <property type="protein sequence ID" value="SIQ61939.1"/>
    <property type="molecule type" value="Genomic_DNA"/>
</dbReference>